<reference evidence="3 4" key="1">
    <citation type="submission" date="2018-08" db="EMBL/GenBank/DDBJ databases">
        <title>Form III RuBisCO-mediated autotrophy in Thermodesulfobium bacteria.</title>
        <authorList>
            <person name="Toshchakov S.V."/>
            <person name="Kublanov I.V."/>
            <person name="Frolov E."/>
            <person name="Bonch-Osmolovskaya E.A."/>
            <person name="Tourova T.P."/>
            <person name="Chernych N.A."/>
            <person name="Lebedinsky A.V."/>
        </authorList>
    </citation>
    <scope>NUCLEOTIDE SEQUENCE [LARGE SCALE GENOMIC DNA]</scope>
    <source>
        <strain evidence="3 4">SR</strain>
    </source>
</reference>
<feature type="domain" description="Flavinylation-associated cytochrome" evidence="2">
    <location>
        <begin position="9"/>
        <end position="80"/>
    </location>
</feature>
<organism evidence="3 4">
    <name type="scientific">Ammonifex thiophilus</name>
    <dbReference type="NCBI Taxonomy" id="444093"/>
    <lineage>
        <taxon>Bacteria</taxon>
        <taxon>Bacillati</taxon>
        <taxon>Bacillota</taxon>
        <taxon>Clostridia</taxon>
        <taxon>Thermoanaerobacterales</taxon>
        <taxon>Thermoanaerobacteraceae</taxon>
        <taxon>Ammonifex</taxon>
    </lineage>
</organism>
<dbReference type="AlphaFoldDB" id="A0A3D8P3C7"/>
<dbReference type="SUPFAM" id="SSF81342">
    <property type="entry name" value="Transmembrane di-heme cytochromes"/>
    <property type="match status" value="1"/>
</dbReference>
<dbReference type="EMBL" id="QSLN01000006">
    <property type="protein sequence ID" value="RDV83278.1"/>
    <property type="molecule type" value="Genomic_DNA"/>
</dbReference>
<evidence type="ECO:0000313" key="4">
    <source>
        <dbReference type="Proteomes" id="UP000256329"/>
    </source>
</evidence>
<dbReference type="Proteomes" id="UP000256329">
    <property type="component" value="Unassembled WGS sequence"/>
</dbReference>
<dbReference type="GO" id="GO:0022904">
    <property type="term" value="P:respiratory electron transport chain"/>
    <property type="evidence" value="ECO:0007669"/>
    <property type="project" value="InterPro"/>
</dbReference>
<keyword evidence="1" id="KW-1133">Transmembrane helix</keyword>
<evidence type="ECO:0000259" key="2">
    <source>
        <dbReference type="Pfam" id="PF14358"/>
    </source>
</evidence>
<protein>
    <submittedName>
        <fullName evidence="3">DUF4405 domain-containing protein</fullName>
    </submittedName>
</protein>
<sequence>MNRPKLNYLVDALLFLTGLGMAFTGFVRWLAFSSGGGPHGRHWGQEQVFLSLTRHEWADIHRYLALVLVALVIVHIYLHWSWIVTMTRQIFGQER</sequence>
<name>A0A3D8P3C7_9THEO</name>
<feature type="transmembrane region" description="Helical" evidence="1">
    <location>
        <begin position="60"/>
        <end position="80"/>
    </location>
</feature>
<dbReference type="InterPro" id="IPR016174">
    <property type="entry name" value="Di-haem_cyt_TM"/>
</dbReference>
<keyword evidence="4" id="KW-1185">Reference proteome</keyword>
<keyword evidence="1" id="KW-0472">Membrane</keyword>
<evidence type="ECO:0000256" key="1">
    <source>
        <dbReference type="SAM" id="Phobius"/>
    </source>
</evidence>
<accession>A0A3D8P3C7</accession>
<dbReference type="Gene3D" id="1.20.950.20">
    <property type="entry name" value="Transmembrane di-heme cytochromes, Chain C"/>
    <property type="match status" value="1"/>
</dbReference>
<feature type="transmembrane region" description="Helical" evidence="1">
    <location>
        <begin position="12"/>
        <end position="31"/>
    </location>
</feature>
<dbReference type="Pfam" id="PF14358">
    <property type="entry name" value="DUF4405"/>
    <property type="match status" value="1"/>
</dbReference>
<gene>
    <name evidence="3" type="ORF">DXX99_05930</name>
</gene>
<dbReference type="InterPro" id="IPR025517">
    <property type="entry name" value="DUF4405"/>
</dbReference>
<evidence type="ECO:0000313" key="3">
    <source>
        <dbReference type="EMBL" id="RDV83278.1"/>
    </source>
</evidence>
<proteinExistence type="predicted"/>
<dbReference type="GO" id="GO:0016020">
    <property type="term" value="C:membrane"/>
    <property type="evidence" value="ECO:0007669"/>
    <property type="project" value="InterPro"/>
</dbReference>
<comment type="caution">
    <text evidence="3">The sequence shown here is derived from an EMBL/GenBank/DDBJ whole genome shotgun (WGS) entry which is preliminary data.</text>
</comment>
<dbReference type="OrthoDB" id="5421399at2"/>
<keyword evidence="1" id="KW-0812">Transmembrane</keyword>